<evidence type="ECO:0000256" key="6">
    <source>
        <dbReference type="PROSITE-ProRule" id="PRU01398"/>
    </source>
</evidence>
<keyword evidence="6" id="KW-0833">Ubl conjugation pathway</keyword>
<evidence type="ECO:0000256" key="4">
    <source>
        <dbReference type="ARBA" id="ARBA00022737"/>
    </source>
</evidence>
<evidence type="ECO:0000256" key="3">
    <source>
        <dbReference type="ARBA" id="ARBA00022614"/>
    </source>
</evidence>
<evidence type="ECO:0000259" key="7">
    <source>
        <dbReference type="PROSITE" id="PS52053"/>
    </source>
</evidence>
<accession>A0ABS1ZMX0</accession>
<dbReference type="PANTHER" id="PTHR48051">
    <property type="match status" value="1"/>
</dbReference>
<dbReference type="InterPro" id="IPR003591">
    <property type="entry name" value="Leu-rich_rpt_typical-subtyp"/>
</dbReference>
<comment type="catalytic activity">
    <reaction evidence="1">
        <text>S-ubiquitinyl-[E2 ubiquitin-conjugating enzyme]-L-cysteine + [acceptor protein]-L-lysine = [E2 ubiquitin-conjugating enzyme]-L-cysteine + N(6)-ubiquitinyl-[acceptor protein]-L-lysine.</text>
        <dbReference type="EC" id="2.3.2.27"/>
    </reaction>
</comment>
<reference evidence="8 9" key="1">
    <citation type="submission" date="2020-01" db="EMBL/GenBank/DDBJ databases">
        <title>Comparative genomics of meat spoilage bacteria.</title>
        <authorList>
            <person name="Hilgarth M."/>
            <person name="Vogel R.F."/>
        </authorList>
    </citation>
    <scope>NUCLEOTIDE SEQUENCE [LARGE SCALE GENOMIC DNA]</scope>
    <source>
        <strain evidence="8 9">TMW2.2077</strain>
    </source>
</reference>
<keyword evidence="6" id="KW-0832">Ubl conjugation</keyword>
<feature type="domain" description="NEL" evidence="7">
    <location>
        <begin position="1869"/>
        <end position="2149"/>
    </location>
</feature>
<evidence type="ECO:0000256" key="1">
    <source>
        <dbReference type="ARBA" id="ARBA00000900"/>
    </source>
</evidence>
<keyword evidence="9" id="KW-1185">Reference proteome</keyword>
<dbReference type="RefSeq" id="WP_203303921.1">
    <property type="nucleotide sequence ID" value="NZ_JAAEBW010000019.1"/>
</dbReference>
<dbReference type="Gene3D" id="3.80.10.10">
    <property type="entry name" value="Ribonuclease Inhibitor"/>
    <property type="match status" value="1"/>
</dbReference>
<evidence type="ECO:0000313" key="8">
    <source>
        <dbReference type="EMBL" id="MBM1197829.1"/>
    </source>
</evidence>
<protein>
    <recommendedName>
        <fullName evidence="2">RING-type E3 ubiquitin transferase</fullName>
        <ecNumber evidence="2">2.3.2.27</ecNumber>
    </recommendedName>
</protein>
<keyword evidence="6" id="KW-1035">Host cytoplasm</keyword>
<sequence>MNPSDNEALSLFTSASEWVDGRVLDSLRQSITGQLASLTQAEQLRYRQLVRQHLAALKNLENEDSAIKEAFKTQGTGLIRARLLALTGKDLDPHQVFIHTRFLALPQRSSALATRLKRSVAAPQDGGEAEVLPEPQAIRDEHAPLVHVLSMSLWQAACVNFGFLSYFASFRSGSLINASYINASAGTDLRQPQIPESIDSTSIISVRTFVDVARELNLGVKLREQLEASMAEGAVLQTLLRTYTKAHLQFCLLDLYRRSARPPSVRANIRALSEVLDHPLGRLRVTPIVLTKKFKASEYWLGHGFRVQTGLTLSNRPAPEFEWEEHHIHIPLYQIEYVGGQGLFSFFPGRPDGELRLHDSQSHLIADFRAQLLKARADNTLGWFEAHLTAPFYEKLTAVIPDVIDATNFNFIGRLPHLKRGWIPFDELGFKPMSVRTSLEDTLHTFTSEQYLYRLKQMAVEKSVKDWEDVRTVASVFLDEVSSLLLIPIPGATKGLSRAIQFLFLGATARSAFSALQQASHSDSAGLAQTLVDALDILITPWLNSKAGRLAHRRQLKLLHSMGQPRPYVRSDGTTDVWMSDPARFAPVPQDVTQNMALDERGIYRHEARDYVFLEKDGRQSVVEVVRNPDGTWRAITSVNAASYRPQVEWDATQQRWSLKNYDLSNLSDAQFLSMLTPGLTEQSAQVALGISAVTRSQLQGMWAGDAAPASLADAVTRALADTLLERCAQRLSHDVQSSSVIERPVLALMTQLDDWPKDKRLRVFDHDGHLNDTYGQSWREGSASNTLDIRRLDDGVLVLNRPSVLKAFDEDFFSAVIRELSLPTTKTQLVTLLSAQLQTHKAALFNALTLNADRLPASGVASSLDLNFLALESPRKAPPLPVMHRLRDLHAGLSQARCGELIRAYPELVRYMAHLDESRAPRVASEVYHLPDTLYNAIRQAIFTARVERMLDGIYHPRAFNPDVDQWSRIVSAGLIKEWLGADLIIDVSGIDGGAAAYRYSNTAWVLTAHGQGKYSAYDTHTYAPIPAIEGPDSFFEALIAGYKASPVHDTRLSDYLLTAQGWRTFVCKRLMAQRSAQGFLDPKRPQVKSYALKDPRAVADVRPDAQGRYTLNNAPAIVIDGHCYQVQPPFNGVVASIIDATCFAKAPIRAYGNGAGAWRHQFERPLEWDGQYLFRRLGYGASHFDADQITAILHTSGTTEERLRRVHVNDEQPPPLLLDTQQRFKLVRSLEILLSKRASDAEGSFFNDIKNAFEGPEQQGVMAPLTVEQLQAFRPLLKPGDRFYDVLSQTPDDVVYAHVLYHHLTRSEGLVTPVLFDLIAELSERQPDPSVALIMRVFPSLPGCIATDLVQSASPFERAQMKDLGRVPLRLAQEARWYARELRINRAIEGFYLPGLQNNDSVKLMMHWLAKHPGWPASVKINVHEGSPGGTLIGTLGPDSAAVQVTILKTQQGWHASRASDNAESVRGHDFFSVLLAALPTHERQALGYTDESAAVLLKEQLTLKAAENRDSAFQALGMVLPQPWFLPPRRLADGRIGYTLSGRGEASERWLGDLPLIRRYQNLYPASPPDEAQRAINRMRERRLNIGAEFTRLEAEFTVLEQQLKEWVSHTHDTQTGDAGTRNHKAGVAQALVRAWRKETPAFTNEAGAIVGYTLVLEGARVATLPVPTAGFGHIRQLVLNDSRVGAGVGLGVTENINQFLRCFPRLSVLKMERCLLSGFPEAIGQLENLIELSLSYNAIRLDEANLNALTRLVRLQRLNLKGCRLSTRFDARNLTALRVLNLANTETETWPLGVLQLAHLTRLDLTDNHIRVLPPAVLQGSEAINRITFLQGNRLEPAALRELHAYQRRTGISFGLHHIADHPSLLPFDRQVWLNGLDPRVRTVRQQECELLQADPQAEAFFELLGRLTTTADFTNAPHDLALRVQSLLHAAALDEGLRSALFELAAEPRQCCDSVAMLFSRLELQVHVSAALASDDPVQAELNLARLIRGEFRGHQLDRLAGEEVRKRGGAEAVDELEIALFYRLQLTDELQLPAQPKHMRFNTLGTVETHVIERARDAVLVLEGGELMIHYMTLNQFWVGFLEARYADRFEALNSAKAEIDFEAMGDIENERYTATVDNFESWKRERQVLLNGLTHSALARLT</sequence>
<comment type="caution">
    <text evidence="8">The sequence shown here is derived from an EMBL/GenBank/DDBJ whole genome shotgun (WGS) entry which is preliminary data.</text>
</comment>
<evidence type="ECO:0000313" key="9">
    <source>
        <dbReference type="Proteomes" id="UP000809529"/>
    </source>
</evidence>
<keyword evidence="4" id="KW-0677">Repeat</keyword>
<dbReference type="InterPro" id="IPR029487">
    <property type="entry name" value="NEL_dom"/>
</dbReference>
<gene>
    <name evidence="8" type="ORF">GYN02_21935</name>
</gene>
<dbReference type="InterPro" id="IPR032675">
    <property type="entry name" value="LRR_dom_sf"/>
</dbReference>
<keyword evidence="5" id="KW-0843">Virulence</keyword>
<keyword evidence="3" id="KW-0433">Leucine-rich repeat</keyword>
<dbReference type="Gene3D" id="1.20.58.360">
    <property type="entry name" value="Shigella T3SS effector IpaH defines"/>
    <property type="match status" value="1"/>
</dbReference>
<evidence type="ECO:0000256" key="2">
    <source>
        <dbReference type="ARBA" id="ARBA00012483"/>
    </source>
</evidence>
<comment type="similarity">
    <text evidence="6">Belongs to the LRR-containing bacterial E3 ligase family.</text>
</comment>
<keyword evidence="6" id="KW-0964">Secreted</keyword>
<dbReference type="SUPFAM" id="SSF52058">
    <property type="entry name" value="L domain-like"/>
    <property type="match status" value="1"/>
</dbReference>
<dbReference type="PROSITE" id="PS52053">
    <property type="entry name" value="NEL"/>
    <property type="match status" value="1"/>
</dbReference>
<dbReference type="SMART" id="SM00369">
    <property type="entry name" value="LRR_TYP"/>
    <property type="match status" value="2"/>
</dbReference>
<dbReference type="PANTHER" id="PTHR48051:SF1">
    <property type="entry name" value="RAS SUPPRESSOR PROTEIN 1"/>
    <property type="match status" value="1"/>
</dbReference>
<organism evidence="8 9">
    <name type="scientific">Pseudomonas weihenstephanensis</name>
    <dbReference type="NCBI Taxonomy" id="1608994"/>
    <lineage>
        <taxon>Bacteria</taxon>
        <taxon>Pseudomonadati</taxon>
        <taxon>Pseudomonadota</taxon>
        <taxon>Gammaproteobacteria</taxon>
        <taxon>Pseudomonadales</taxon>
        <taxon>Pseudomonadaceae</taxon>
        <taxon>Pseudomonas</taxon>
    </lineage>
</organism>
<proteinExistence type="inferred from homology"/>
<comment type="PTM">
    <text evidence="6">Ubiquitinated in the presence of host E1 ubiquitin-activating enzyme, E2 ubiquitin-conjugating enzyme and ubiquitin.</text>
</comment>
<name>A0ABS1ZMX0_9PSED</name>
<dbReference type="InterPro" id="IPR050216">
    <property type="entry name" value="LRR_domain-containing"/>
</dbReference>
<dbReference type="EMBL" id="JAAEBW010000019">
    <property type="protein sequence ID" value="MBM1197829.1"/>
    <property type="molecule type" value="Genomic_DNA"/>
</dbReference>
<feature type="active site" description="Glycyl thioester intermediate" evidence="6">
    <location>
        <position position="1956"/>
    </location>
</feature>
<dbReference type="Pfam" id="PF14496">
    <property type="entry name" value="NEL"/>
    <property type="match status" value="1"/>
</dbReference>
<dbReference type="EC" id="2.3.2.27" evidence="2"/>
<evidence type="ECO:0000256" key="5">
    <source>
        <dbReference type="ARBA" id="ARBA00023026"/>
    </source>
</evidence>
<keyword evidence="6" id="KW-0808">Transferase</keyword>
<dbReference type="Proteomes" id="UP000809529">
    <property type="component" value="Unassembled WGS sequence"/>
</dbReference>